<dbReference type="HOGENOM" id="CLU_1294549_0_0_1"/>
<gene>
    <name evidence="2" type="ORF">GYMLUDRAFT_886921</name>
</gene>
<protein>
    <recommendedName>
        <fullName evidence="4">Fungal-type protein kinase domain-containing protein</fullName>
    </recommendedName>
</protein>
<feature type="region of interest" description="Disordered" evidence="1">
    <location>
        <begin position="190"/>
        <end position="213"/>
    </location>
</feature>
<keyword evidence="3" id="KW-1185">Reference proteome</keyword>
<dbReference type="AlphaFoldDB" id="A0A0D0BJZ7"/>
<sequence>MACEAIALNYCYTPSPAPDSGADIAQIDDVILELVTDLPKPLKHESTPPPVFRYNAIHDLESVWWVLVWILTFNESSASTSTMPKTRQEQMNLLFDGKMGNNRRLPFFNHPNFSFFPSCFSFLQEPLTAFAQYLHNTYAEVERSFPSLNFDNTAFRQLHRNCINLFPAQLIKLAMPIKLEYVKERPQDAFVGGKREREVQSQGESAQSKKRSR</sequence>
<dbReference type="OrthoDB" id="3271139at2759"/>
<evidence type="ECO:0000313" key="2">
    <source>
        <dbReference type="EMBL" id="KIK54996.1"/>
    </source>
</evidence>
<evidence type="ECO:0000313" key="3">
    <source>
        <dbReference type="Proteomes" id="UP000053593"/>
    </source>
</evidence>
<feature type="compositionally biased region" description="Basic and acidic residues" evidence="1">
    <location>
        <begin position="190"/>
        <end position="199"/>
    </location>
</feature>
<evidence type="ECO:0000256" key="1">
    <source>
        <dbReference type="SAM" id="MobiDB-lite"/>
    </source>
</evidence>
<organism evidence="2 3">
    <name type="scientific">Collybiopsis luxurians FD-317 M1</name>
    <dbReference type="NCBI Taxonomy" id="944289"/>
    <lineage>
        <taxon>Eukaryota</taxon>
        <taxon>Fungi</taxon>
        <taxon>Dikarya</taxon>
        <taxon>Basidiomycota</taxon>
        <taxon>Agaricomycotina</taxon>
        <taxon>Agaricomycetes</taxon>
        <taxon>Agaricomycetidae</taxon>
        <taxon>Agaricales</taxon>
        <taxon>Marasmiineae</taxon>
        <taxon>Omphalotaceae</taxon>
        <taxon>Collybiopsis</taxon>
        <taxon>Collybiopsis luxurians</taxon>
    </lineage>
</organism>
<dbReference type="EMBL" id="KN834810">
    <property type="protein sequence ID" value="KIK54996.1"/>
    <property type="molecule type" value="Genomic_DNA"/>
</dbReference>
<accession>A0A0D0BJZ7</accession>
<proteinExistence type="predicted"/>
<reference evidence="2 3" key="1">
    <citation type="submission" date="2014-04" db="EMBL/GenBank/DDBJ databases">
        <title>Evolutionary Origins and Diversification of the Mycorrhizal Mutualists.</title>
        <authorList>
            <consortium name="DOE Joint Genome Institute"/>
            <consortium name="Mycorrhizal Genomics Consortium"/>
            <person name="Kohler A."/>
            <person name="Kuo A."/>
            <person name="Nagy L.G."/>
            <person name="Floudas D."/>
            <person name="Copeland A."/>
            <person name="Barry K.W."/>
            <person name="Cichocki N."/>
            <person name="Veneault-Fourrey C."/>
            <person name="LaButti K."/>
            <person name="Lindquist E.A."/>
            <person name="Lipzen A."/>
            <person name="Lundell T."/>
            <person name="Morin E."/>
            <person name="Murat C."/>
            <person name="Riley R."/>
            <person name="Ohm R."/>
            <person name="Sun H."/>
            <person name="Tunlid A."/>
            <person name="Henrissat B."/>
            <person name="Grigoriev I.V."/>
            <person name="Hibbett D.S."/>
            <person name="Martin F."/>
        </authorList>
    </citation>
    <scope>NUCLEOTIDE SEQUENCE [LARGE SCALE GENOMIC DNA]</scope>
    <source>
        <strain evidence="2 3">FD-317 M1</strain>
    </source>
</reference>
<dbReference type="Proteomes" id="UP000053593">
    <property type="component" value="Unassembled WGS sequence"/>
</dbReference>
<evidence type="ECO:0008006" key="4">
    <source>
        <dbReference type="Google" id="ProtNLM"/>
    </source>
</evidence>
<name>A0A0D0BJZ7_9AGAR</name>